<keyword evidence="10" id="KW-1185">Reference proteome</keyword>
<evidence type="ECO:0000313" key="10">
    <source>
        <dbReference type="Proteomes" id="UP000295696"/>
    </source>
</evidence>
<dbReference type="GO" id="GO:0005886">
    <property type="term" value="C:plasma membrane"/>
    <property type="evidence" value="ECO:0007669"/>
    <property type="project" value="UniProtKB-SubCell"/>
</dbReference>
<evidence type="ECO:0000313" key="9">
    <source>
        <dbReference type="EMBL" id="TCS61549.1"/>
    </source>
</evidence>
<evidence type="ECO:0000256" key="3">
    <source>
        <dbReference type="ARBA" id="ARBA00022475"/>
    </source>
</evidence>
<dbReference type="Proteomes" id="UP000295696">
    <property type="component" value="Unassembled WGS sequence"/>
</dbReference>
<keyword evidence="6 7" id="KW-0472">Membrane</keyword>
<dbReference type="SUPFAM" id="SSF161098">
    <property type="entry name" value="MetI-like"/>
    <property type="match status" value="1"/>
</dbReference>
<dbReference type="AlphaFoldDB" id="A0A4R3J6M8"/>
<keyword evidence="5 7" id="KW-1133">Transmembrane helix</keyword>
<reference evidence="9 10" key="1">
    <citation type="submission" date="2019-03" db="EMBL/GenBank/DDBJ databases">
        <title>Genomic Encyclopedia of Type Strains, Phase IV (KMG-IV): sequencing the most valuable type-strain genomes for metagenomic binning, comparative biology and taxonomic classification.</title>
        <authorList>
            <person name="Goeker M."/>
        </authorList>
    </citation>
    <scope>NUCLEOTIDE SEQUENCE [LARGE SCALE GENOMIC DNA]</scope>
    <source>
        <strain evidence="9 10">DSM 104836</strain>
    </source>
</reference>
<keyword evidence="4 7" id="KW-0812">Transmembrane</keyword>
<comment type="caution">
    <text evidence="9">The sequence shown here is derived from an EMBL/GenBank/DDBJ whole genome shotgun (WGS) entry which is preliminary data.</text>
</comment>
<dbReference type="InterPro" id="IPR035906">
    <property type="entry name" value="MetI-like_sf"/>
</dbReference>
<evidence type="ECO:0000256" key="2">
    <source>
        <dbReference type="ARBA" id="ARBA00022448"/>
    </source>
</evidence>
<feature type="transmembrane region" description="Helical" evidence="7">
    <location>
        <begin position="33"/>
        <end position="54"/>
    </location>
</feature>
<dbReference type="PANTHER" id="PTHR43005:SF1">
    <property type="entry name" value="SPERMIDINE_PUTRESCINE TRANSPORT SYSTEM PERMEASE PROTEIN"/>
    <property type="match status" value="1"/>
</dbReference>
<feature type="transmembrane region" description="Helical" evidence="7">
    <location>
        <begin position="128"/>
        <end position="148"/>
    </location>
</feature>
<keyword evidence="2 7" id="KW-0813">Transport</keyword>
<dbReference type="OrthoDB" id="9773727at2"/>
<keyword evidence="3" id="KW-1003">Cell membrane</keyword>
<evidence type="ECO:0000256" key="4">
    <source>
        <dbReference type="ARBA" id="ARBA00022692"/>
    </source>
</evidence>
<dbReference type="RefSeq" id="WP_132246508.1">
    <property type="nucleotide sequence ID" value="NZ_SLZU01000011.1"/>
</dbReference>
<evidence type="ECO:0000256" key="6">
    <source>
        <dbReference type="ARBA" id="ARBA00023136"/>
    </source>
</evidence>
<comment type="similarity">
    <text evidence="7">Belongs to the binding-protein-dependent transport system permease family.</text>
</comment>
<protein>
    <submittedName>
        <fullName evidence="9">Carbohydrate ABC transporter membrane protein 1 (CUT1 family)</fullName>
    </submittedName>
</protein>
<dbReference type="CDD" id="cd06261">
    <property type="entry name" value="TM_PBP2"/>
    <property type="match status" value="1"/>
</dbReference>
<comment type="subcellular location">
    <subcellularLocation>
        <location evidence="1 7">Cell membrane</location>
        <topology evidence="1 7">Multi-pass membrane protein</topology>
    </subcellularLocation>
</comment>
<accession>A0A4R3J6M8</accession>
<dbReference type="EMBL" id="SLZU01000011">
    <property type="protein sequence ID" value="TCS61549.1"/>
    <property type="molecule type" value="Genomic_DNA"/>
</dbReference>
<evidence type="ECO:0000259" key="8">
    <source>
        <dbReference type="PROSITE" id="PS50928"/>
    </source>
</evidence>
<dbReference type="GO" id="GO:0055085">
    <property type="term" value="P:transmembrane transport"/>
    <property type="evidence" value="ECO:0007669"/>
    <property type="project" value="InterPro"/>
</dbReference>
<dbReference type="Gene3D" id="1.10.3720.10">
    <property type="entry name" value="MetI-like"/>
    <property type="match status" value="1"/>
</dbReference>
<gene>
    <name evidence="9" type="ORF">EDD52_111147</name>
</gene>
<dbReference type="PANTHER" id="PTHR43005">
    <property type="entry name" value="BLR7065 PROTEIN"/>
    <property type="match status" value="1"/>
</dbReference>
<dbReference type="Pfam" id="PF00528">
    <property type="entry name" value="BPD_transp_1"/>
    <property type="match status" value="1"/>
</dbReference>
<organism evidence="9 10">
    <name type="scientific">Primorskyibacter sedentarius</name>
    <dbReference type="NCBI Taxonomy" id="745311"/>
    <lineage>
        <taxon>Bacteria</taxon>
        <taxon>Pseudomonadati</taxon>
        <taxon>Pseudomonadota</taxon>
        <taxon>Alphaproteobacteria</taxon>
        <taxon>Rhodobacterales</taxon>
        <taxon>Roseobacteraceae</taxon>
        <taxon>Primorskyibacter</taxon>
    </lineage>
</organism>
<dbReference type="InterPro" id="IPR000515">
    <property type="entry name" value="MetI-like"/>
</dbReference>
<evidence type="ECO:0000256" key="1">
    <source>
        <dbReference type="ARBA" id="ARBA00004651"/>
    </source>
</evidence>
<feature type="transmembrane region" description="Helical" evidence="7">
    <location>
        <begin position="284"/>
        <end position="307"/>
    </location>
</feature>
<sequence>MALAETASPDGPIGPSTARLRPAALRQLSDTQAAWLLLTPLLLFFGVSVIYPVIETIRLSFFEIRGLAPPKFDGFGNYIRLFSDANFLNSMKVTLVWALTATFFSVLIGWGLAMLCSLNPQKTLVFRVMIFAAYGVSEAVSGFMWLGIYRPDYGLLNGILEAIGLTNLTQPWLGNPSTALGSVIVAYVWTQVGLPLMTCFASIQSIPKNLFEAAYIDGAKSGSVMRHIIAPLSMPGVRVAIFINLLNSLKAFDLIFMLTGGGPVRSTETVGFFMYRESMLNFKLGYGAASTVILLIAVLVVSIPLILKRTGDAK</sequence>
<feature type="transmembrane region" description="Helical" evidence="7">
    <location>
        <begin position="179"/>
        <end position="203"/>
    </location>
</feature>
<feature type="domain" description="ABC transmembrane type-1" evidence="8">
    <location>
        <begin position="91"/>
        <end position="307"/>
    </location>
</feature>
<evidence type="ECO:0000256" key="7">
    <source>
        <dbReference type="RuleBase" id="RU363032"/>
    </source>
</evidence>
<feature type="transmembrane region" description="Helical" evidence="7">
    <location>
        <begin position="95"/>
        <end position="116"/>
    </location>
</feature>
<name>A0A4R3J6M8_9RHOB</name>
<dbReference type="PROSITE" id="PS50928">
    <property type="entry name" value="ABC_TM1"/>
    <property type="match status" value="1"/>
</dbReference>
<proteinExistence type="inferred from homology"/>
<evidence type="ECO:0000256" key="5">
    <source>
        <dbReference type="ARBA" id="ARBA00022989"/>
    </source>
</evidence>